<feature type="transmembrane region" description="Helical" evidence="6">
    <location>
        <begin position="150"/>
        <end position="166"/>
    </location>
</feature>
<dbReference type="Proteomes" id="UP001210231">
    <property type="component" value="Unassembled WGS sequence"/>
</dbReference>
<evidence type="ECO:0000313" key="8">
    <source>
        <dbReference type="Proteomes" id="UP001210231"/>
    </source>
</evidence>
<feature type="transmembrane region" description="Helical" evidence="6">
    <location>
        <begin position="390"/>
        <end position="408"/>
    </location>
</feature>
<keyword evidence="8" id="KW-1185">Reference proteome</keyword>
<dbReference type="InterPro" id="IPR002797">
    <property type="entry name" value="Polysacc_synth"/>
</dbReference>
<name>A0ABT4UQD5_9BACT</name>
<keyword evidence="5 6" id="KW-0472">Membrane</keyword>
<organism evidence="7 8">
    <name type="scientific">Polluticaenibacter yanchengensis</name>
    <dbReference type="NCBI Taxonomy" id="3014562"/>
    <lineage>
        <taxon>Bacteria</taxon>
        <taxon>Pseudomonadati</taxon>
        <taxon>Bacteroidota</taxon>
        <taxon>Chitinophagia</taxon>
        <taxon>Chitinophagales</taxon>
        <taxon>Chitinophagaceae</taxon>
        <taxon>Polluticaenibacter</taxon>
    </lineage>
</organism>
<evidence type="ECO:0000313" key="7">
    <source>
        <dbReference type="EMBL" id="MDA3616415.1"/>
    </source>
</evidence>
<comment type="caution">
    <text evidence="7">The sequence shown here is derived from an EMBL/GenBank/DDBJ whole genome shotgun (WGS) entry which is preliminary data.</text>
</comment>
<gene>
    <name evidence="7" type="ORF">O3P16_16500</name>
</gene>
<dbReference type="PANTHER" id="PTHR30250">
    <property type="entry name" value="PST FAMILY PREDICTED COLANIC ACID TRANSPORTER"/>
    <property type="match status" value="1"/>
</dbReference>
<evidence type="ECO:0000256" key="4">
    <source>
        <dbReference type="ARBA" id="ARBA00022989"/>
    </source>
</evidence>
<feature type="transmembrane region" description="Helical" evidence="6">
    <location>
        <begin position="219"/>
        <end position="241"/>
    </location>
</feature>
<evidence type="ECO:0000256" key="2">
    <source>
        <dbReference type="ARBA" id="ARBA00022475"/>
    </source>
</evidence>
<keyword evidence="2" id="KW-1003">Cell membrane</keyword>
<proteinExistence type="predicted"/>
<evidence type="ECO:0000256" key="5">
    <source>
        <dbReference type="ARBA" id="ARBA00023136"/>
    </source>
</evidence>
<feature type="transmembrane region" description="Helical" evidence="6">
    <location>
        <begin position="44"/>
        <end position="63"/>
    </location>
</feature>
<feature type="transmembrane region" description="Helical" evidence="6">
    <location>
        <begin position="327"/>
        <end position="349"/>
    </location>
</feature>
<comment type="subcellular location">
    <subcellularLocation>
        <location evidence="1">Cell membrane</location>
        <topology evidence="1">Multi-pass membrane protein</topology>
    </subcellularLocation>
</comment>
<keyword evidence="3 6" id="KW-0812">Transmembrane</keyword>
<feature type="transmembrane region" description="Helical" evidence="6">
    <location>
        <begin position="247"/>
        <end position="276"/>
    </location>
</feature>
<feature type="transmembrane region" description="Helical" evidence="6">
    <location>
        <begin position="12"/>
        <end position="32"/>
    </location>
</feature>
<accession>A0ABT4UQD5</accession>
<dbReference type="RefSeq" id="WP_407032744.1">
    <property type="nucleotide sequence ID" value="NZ_JAQGEF010000029.1"/>
</dbReference>
<sequence>MKSSTKTLINNTASLGIVQIVNYVFPLITIPYVSRIIGPDGFGVINYATAFVSYFILIINFGFDFTATRKIASNPNDKSLVEKTYSEVFNARLLLFLISIPLYVICLFLFPIQKQHYIISLVLFLNVFSALLTPQYLFQGLQKLAFFSRLNLLKAALNTLFILLIIKSKDDLVLYVAIGVGGNFLIALLALLYVRFALKLKFRTLPVKRSVHALWSGRFIFYSSIVFSLYTTTNIIILGLFDSTINIGYYTTAVTFINIVQNTINIPLSSALYPYIGRAFSEGKENGMDKLKKILPITFYFNLLVSSGILILSPFLIVLVFGEKFEGSIIIVQILSLLPFISGLSNMMGIQTMLNLKMDKLFLKITSLGAFLSIILNLVFGYLFGYTGTACSYLLTETFIVFSLFLALKKKEIVLFDKANFKLKNIYAQLSAVRR</sequence>
<protein>
    <submittedName>
        <fullName evidence="7">Oligosaccharide flippase family protein</fullName>
    </submittedName>
</protein>
<feature type="transmembrane region" description="Helical" evidence="6">
    <location>
        <begin position="361"/>
        <end position="384"/>
    </location>
</feature>
<dbReference type="PANTHER" id="PTHR30250:SF11">
    <property type="entry name" value="O-ANTIGEN TRANSPORTER-RELATED"/>
    <property type="match status" value="1"/>
</dbReference>
<evidence type="ECO:0000256" key="1">
    <source>
        <dbReference type="ARBA" id="ARBA00004651"/>
    </source>
</evidence>
<evidence type="ECO:0000256" key="6">
    <source>
        <dbReference type="SAM" id="Phobius"/>
    </source>
</evidence>
<evidence type="ECO:0000256" key="3">
    <source>
        <dbReference type="ARBA" id="ARBA00022692"/>
    </source>
</evidence>
<feature type="transmembrane region" description="Helical" evidence="6">
    <location>
        <begin position="93"/>
        <end position="112"/>
    </location>
</feature>
<feature type="transmembrane region" description="Helical" evidence="6">
    <location>
        <begin position="172"/>
        <end position="198"/>
    </location>
</feature>
<reference evidence="7 8" key="1">
    <citation type="submission" date="2022-12" db="EMBL/GenBank/DDBJ databases">
        <title>Chitinophagaceae gen. sp. nov., a new member of the family Chitinophagaceae, isolated from soil in a chemical factory.</title>
        <authorList>
            <person name="Ke Z."/>
        </authorList>
    </citation>
    <scope>NUCLEOTIDE SEQUENCE [LARGE SCALE GENOMIC DNA]</scope>
    <source>
        <strain evidence="7 8">LY-5</strain>
    </source>
</reference>
<keyword evidence="4 6" id="KW-1133">Transmembrane helix</keyword>
<feature type="transmembrane region" description="Helical" evidence="6">
    <location>
        <begin position="118"/>
        <end position="138"/>
    </location>
</feature>
<dbReference type="EMBL" id="JAQGEF010000029">
    <property type="protein sequence ID" value="MDA3616415.1"/>
    <property type="molecule type" value="Genomic_DNA"/>
</dbReference>
<feature type="transmembrane region" description="Helical" evidence="6">
    <location>
        <begin position="297"/>
        <end position="321"/>
    </location>
</feature>
<dbReference type="Pfam" id="PF01943">
    <property type="entry name" value="Polysacc_synt"/>
    <property type="match status" value="1"/>
</dbReference>
<dbReference type="InterPro" id="IPR050833">
    <property type="entry name" value="Poly_Biosynth_Transport"/>
</dbReference>